<dbReference type="SUPFAM" id="SSF56112">
    <property type="entry name" value="Protein kinase-like (PK-like)"/>
    <property type="match status" value="1"/>
</dbReference>
<accession>A0A9N9N6G9</accession>
<evidence type="ECO:0000313" key="1">
    <source>
        <dbReference type="EMBL" id="CAG8707131.1"/>
    </source>
</evidence>
<feature type="non-terminal residue" evidence="1">
    <location>
        <position position="192"/>
    </location>
</feature>
<organism evidence="1 2">
    <name type="scientific">Funneliformis mosseae</name>
    <name type="common">Endomycorrhizal fungus</name>
    <name type="synonym">Glomus mosseae</name>
    <dbReference type="NCBI Taxonomy" id="27381"/>
    <lineage>
        <taxon>Eukaryota</taxon>
        <taxon>Fungi</taxon>
        <taxon>Fungi incertae sedis</taxon>
        <taxon>Mucoromycota</taxon>
        <taxon>Glomeromycotina</taxon>
        <taxon>Glomeromycetes</taxon>
        <taxon>Glomerales</taxon>
        <taxon>Glomeraceae</taxon>
        <taxon>Funneliformis</taxon>
    </lineage>
</organism>
<gene>
    <name evidence="1" type="ORF">FMOSSE_LOCUS14089</name>
</gene>
<dbReference type="InterPro" id="IPR011009">
    <property type="entry name" value="Kinase-like_dom_sf"/>
</dbReference>
<keyword evidence="2" id="KW-1185">Reference proteome</keyword>
<proteinExistence type="predicted"/>
<reference evidence="1" key="1">
    <citation type="submission" date="2021-06" db="EMBL/GenBank/DDBJ databases">
        <authorList>
            <person name="Kallberg Y."/>
            <person name="Tangrot J."/>
            <person name="Rosling A."/>
        </authorList>
    </citation>
    <scope>NUCLEOTIDE SEQUENCE</scope>
    <source>
        <strain evidence="1">87-6 pot B 2015</strain>
    </source>
</reference>
<dbReference type="EMBL" id="CAJVPP010009814">
    <property type="protein sequence ID" value="CAG8707131.1"/>
    <property type="molecule type" value="Genomic_DNA"/>
</dbReference>
<sequence>RPCKTIRSEEAVGTQRTLEAVGAIGEKALNEDIAETLRYLERIHNGITSGMLQIPETIKVNKIGPHELTDPLVRKKTDFRGKRKPYIIKKLLNQITDVGCIPTNIIQLEKIQTKLSALEEFRESPNILKFYGLSYIDNQQVKVYEWANRKLTRREVYNTYNISWVAKVSIALDICWKSLLAFLLRASSQHSL</sequence>
<dbReference type="Proteomes" id="UP000789375">
    <property type="component" value="Unassembled WGS sequence"/>
</dbReference>
<evidence type="ECO:0000313" key="2">
    <source>
        <dbReference type="Proteomes" id="UP000789375"/>
    </source>
</evidence>
<dbReference type="AlphaFoldDB" id="A0A9N9N6G9"/>
<name>A0A9N9N6G9_FUNMO</name>
<comment type="caution">
    <text evidence="1">The sequence shown here is derived from an EMBL/GenBank/DDBJ whole genome shotgun (WGS) entry which is preliminary data.</text>
</comment>
<protein>
    <submittedName>
        <fullName evidence="1">6751_t:CDS:1</fullName>
    </submittedName>
</protein>